<dbReference type="PANTHER" id="PTHR33544:SF15">
    <property type="entry name" value="OS06G0256800 PROTEIN"/>
    <property type="match status" value="1"/>
</dbReference>
<organism evidence="2 3">
    <name type="scientific">Morus notabilis</name>
    <dbReference type="NCBI Taxonomy" id="981085"/>
    <lineage>
        <taxon>Eukaryota</taxon>
        <taxon>Viridiplantae</taxon>
        <taxon>Streptophyta</taxon>
        <taxon>Embryophyta</taxon>
        <taxon>Tracheophyta</taxon>
        <taxon>Spermatophyta</taxon>
        <taxon>Magnoliopsida</taxon>
        <taxon>eudicotyledons</taxon>
        <taxon>Gunneridae</taxon>
        <taxon>Pentapetalae</taxon>
        <taxon>rosids</taxon>
        <taxon>fabids</taxon>
        <taxon>Rosales</taxon>
        <taxon>Moraceae</taxon>
        <taxon>Moreae</taxon>
        <taxon>Morus</taxon>
    </lineage>
</organism>
<dbReference type="KEGG" id="mnt:21392160"/>
<sequence length="195" mass="20726">MLDPANDLLPPPSSPTNSSISSSDLDTESTGSFFHDRSTTLGTLMGVSFPAIAFRAPSQRRRETPISTSAAQSSVVAGAGSRKCRKAKTKKAVAVVAERTRRWWSLCRDDGDTKPASLGEFLEVERRFGDGAFFGAATEFERAVVGEQRNGRVLFADGRVLPPAVDVDETTSSSDGALCRFPVYLTGICSGCGVG</sequence>
<accession>W9R7P5</accession>
<reference evidence="3" key="1">
    <citation type="submission" date="2013-01" db="EMBL/GenBank/DDBJ databases">
        <title>Draft Genome Sequence of a Mulberry Tree, Morus notabilis C.K. Schneid.</title>
        <authorList>
            <person name="He N."/>
            <person name="Zhao S."/>
        </authorList>
    </citation>
    <scope>NUCLEOTIDE SEQUENCE</scope>
</reference>
<feature type="compositionally biased region" description="Low complexity" evidence="1">
    <location>
        <begin position="15"/>
        <end position="30"/>
    </location>
</feature>
<evidence type="ECO:0000313" key="2">
    <source>
        <dbReference type="EMBL" id="EXB61739.1"/>
    </source>
</evidence>
<name>W9R7P5_9ROSA</name>
<dbReference type="Proteomes" id="UP000030645">
    <property type="component" value="Unassembled WGS sequence"/>
</dbReference>
<protein>
    <submittedName>
        <fullName evidence="2">Uncharacterized protein</fullName>
    </submittedName>
</protein>
<feature type="region of interest" description="Disordered" evidence="1">
    <location>
        <begin position="1"/>
        <end position="32"/>
    </location>
</feature>
<keyword evidence="3" id="KW-1185">Reference proteome</keyword>
<dbReference type="PANTHER" id="PTHR33544">
    <property type="entry name" value="DUF4005 DOMAIN-CONTAINING PROTEIN-RELATED"/>
    <property type="match status" value="1"/>
</dbReference>
<dbReference type="OrthoDB" id="1894399at2759"/>
<proteinExistence type="predicted"/>
<dbReference type="InterPro" id="IPR040344">
    <property type="entry name" value="At3g17950-like"/>
</dbReference>
<dbReference type="STRING" id="981085.W9R7P5"/>
<dbReference type="eggNOG" id="ENOG502RXK1">
    <property type="taxonomic scope" value="Eukaryota"/>
</dbReference>
<dbReference type="EMBL" id="KE344417">
    <property type="protein sequence ID" value="EXB61739.1"/>
    <property type="molecule type" value="Genomic_DNA"/>
</dbReference>
<evidence type="ECO:0000313" key="3">
    <source>
        <dbReference type="Proteomes" id="UP000030645"/>
    </source>
</evidence>
<evidence type="ECO:0000256" key="1">
    <source>
        <dbReference type="SAM" id="MobiDB-lite"/>
    </source>
</evidence>
<dbReference type="AlphaFoldDB" id="W9R7P5"/>
<gene>
    <name evidence="2" type="ORF">L484_008807</name>
</gene>